<feature type="non-terminal residue" evidence="1">
    <location>
        <position position="114"/>
    </location>
</feature>
<accession>A0A1B6MD72</accession>
<protein>
    <submittedName>
        <fullName evidence="1">Uncharacterized protein</fullName>
    </submittedName>
</protein>
<gene>
    <name evidence="1" type="ORF">g.1513</name>
</gene>
<organism evidence="1">
    <name type="scientific">Graphocephala atropunctata</name>
    <dbReference type="NCBI Taxonomy" id="36148"/>
    <lineage>
        <taxon>Eukaryota</taxon>
        <taxon>Metazoa</taxon>
        <taxon>Ecdysozoa</taxon>
        <taxon>Arthropoda</taxon>
        <taxon>Hexapoda</taxon>
        <taxon>Insecta</taxon>
        <taxon>Pterygota</taxon>
        <taxon>Neoptera</taxon>
        <taxon>Paraneoptera</taxon>
        <taxon>Hemiptera</taxon>
        <taxon>Auchenorrhyncha</taxon>
        <taxon>Membracoidea</taxon>
        <taxon>Cicadellidae</taxon>
        <taxon>Cicadellinae</taxon>
        <taxon>Cicadellini</taxon>
        <taxon>Graphocephala</taxon>
    </lineage>
</organism>
<proteinExistence type="predicted"/>
<name>A0A1B6MD72_9HEMI</name>
<dbReference type="AlphaFoldDB" id="A0A1B6MD72"/>
<reference evidence="1" key="1">
    <citation type="submission" date="2015-11" db="EMBL/GenBank/DDBJ databases">
        <title>De novo transcriptome assembly of four potential Pierce s Disease insect vectors from Arizona vineyards.</title>
        <authorList>
            <person name="Tassone E.E."/>
        </authorList>
    </citation>
    <scope>NUCLEOTIDE SEQUENCE</scope>
</reference>
<dbReference type="EMBL" id="GEBQ01006095">
    <property type="protein sequence ID" value="JAT33882.1"/>
    <property type="molecule type" value="Transcribed_RNA"/>
</dbReference>
<evidence type="ECO:0000313" key="1">
    <source>
        <dbReference type="EMBL" id="JAT33882.1"/>
    </source>
</evidence>
<feature type="non-terminal residue" evidence="1">
    <location>
        <position position="1"/>
    </location>
</feature>
<sequence length="114" mass="12947">FDASNVNIYPPKGNLHETVNRPFFNLPSENPIAELDVYRLYSVDESGNELFIDFNFNILELSNVNVWNGMGGRDFSCFVVNSDLSGFRLVSDEEVEEHIESVSGRRGLVRRSES</sequence>